<protein>
    <recommendedName>
        <fullName evidence="1">UPF0342 protein G4D63_03540</fullName>
    </recommendedName>
</protein>
<comment type="similarity">
    <text evidence="1">Belongs to the UPF0342 family.</text>
</comment>
<dbReference type="RefSeq" id="WP_163177757.1">
    <property type="nucleotide sequence ID" value="NZ_JAAIWM010000001.1"/>
</dbReference>
<organism evidence="2 3">
    <name type="scientific">Bacillus mesophilus</name>
    <dbReference type="NCBI Taxonomy" id="1808955"/>
    <lineage>
        <taxon>Bacteria</taxon>
        <taxon>Bacillati</taxon>
        <taxon>Bacillota</taxon>
        <taxon>Bacilli</taxon>
        <taxon>Bacillales</taxon>
        <taxon>Bacillaceae</taxon>
        <taxon>Bacillus</taxon>
    </lineage>
</organism>
<accession>A0A6M0Q4T4</accession>
<evidence type="ECO:0000256" key="1">
    <source>
        <dbReference type="HAMAP-Rule" id="MF_01526"/>
    </source>
</evidence>
<evidence type="ECO:0000313" key="3">
    <source>
        <dbReference type="Proteomes" id="UP000481043"/>
    </source>
</evidence>
<dbReference type="InterPro" id="IPR010368">
    <property type="entry name" value="Com_YlbF"/>
</dbReference>
<reference evidence="2 3" key="1">
    <citation type="submission" date="2020-02" db="EMBL/GenBank/DDBJ databases">
        <title>Bacillus aquiflavi sp. nov., isolated from yellow water of strong flavor Chinese baijiu in Yibin region of China.</title>
        <authorList>
            <person name="Xie J."/>
        </authorList>
    </citation>
    <scope>NUCLEOTIDE SEQUENCE [LARGE SCALE GENOMIC DNA]</scope>
    <source>
        <strain evidence="2 3">SA4</strain>
    </source>
</reference>
<keyword evidence="3" id="KW-1185">Reference proteome</keyword>
<dbReference type="Gene3D" id="1.20.1500.10">
    <property type="entry name" value="YheA/YmcA-like"/>
    <property type="match status" value="1"/>
</dbReference>
<dbReference type="SUPFAM" id="SSF158622">
    <property type="entry name" value="YheA/YmcA-like"/>
    <property type="match status" value="1"/>
</dbReference>
<comment type="caution">
    <text evidence="2">The sequence shown here is derived from an EMBL/GenBank/DDBJ whole genome shotgun (WGS) entry which is preliminary data.</text>
</comment>
<evidence type="ECO:0000313" key="2">
    <source>
        <dbReference type="EMBL" id="NEY70809.1"/>
    </source>
</evidence>
<dbReference type="InterPro" id="IPR023378">
    <property type="entry name" value="YheA/YmcA-like_dom_sf"/>
</dbReference>
<sequence>MSTNLHDVAYELEKAVRNSNEFQELKKLYDEVNADEAASRLFTSFRDMQLQLQQKQMSGMEITQQEVEQAQQQVALVQQHPTIARLMDTEQRMSVLIGELNQIIMKPLEELYGPMGS</sequence>
<dbReference type="HAMAP" id="MF_01526">
    <property type="entry name" value="UPF0342"/>
    <property type="match status" value="1"/>
</dbReference>
<proteinExistence type="inferred from homology"/>
<dbReference type="Proteomes" id="UP000481043">
    <property type="component" value="Unassembled WGS sequence"/>
</dbReference>
<name>A0A6M0Q4T4_9BACI</name>
<gene>
    <name evidence="2" type="ORF">G4D63_03540</name>
</gene>
<dbReference type="EMBL" id="JAAIWM010000001">
    <property type="protein sequence ID" value="NEY70809.1"/>
    <property type="molecule type" value="Genomic_DNA"/>
</dbReference>
<dbReference type="Pfam" id="PF06133">
    <property type="entry name" value="Com_YlbF"/>
    <property type="match status" value="1"/>
</dbReference>
<dbReference type="AlphaFoldDB" id="A0A6M0Q4T4"/>